<gene>
    <name evidence="1" type="ORF">RR48_15470</name>
</gene>
<dbReference type="InParanoid" id="A0A194QVH9"/>
<dbReference type="EMBL" id="KQ461108">
    <property type="protein sequence ID" value="KPJ09329.1"/>
    <property type="molecule type" value="Genomic_DNA"/>
</dbReference>
<protein>
    <submittedName>
        <fullName evidence="1">Uncharacterized protein</fullName>
    </submittedName>
</protein>
<organism evidence="1 2">
    <name type="scientific">Papilio machaon</name>
    <name type="common">Old World swallowtail butterfly</name>
    <dbReference type="NCBI Taxonomy" id="76193"/>
    <lineage>
        <taxon>Eukaryota</taxon>
        <taxon>Metazoa</taxon>
        <taxon>Ecdysozoa</taxon>
        <taxon>Arthropoda</taxon>
        <taxon>Hexapoda</taxon>
        <taxon>Insecta</taxon>
        <taxon>Pterygota</taxon>
        <taxon>Neoptera</taxon>
        <taxon>Endopterygota</taxon>
        <taxon>Lepidoptera</taxon>
        <taxon>Glossata</taxon>
        <taxon>Ditrysia</taxon>
        <taxon>Papilionoidea</taxon>
        <taxon>Papilionidae</taxon>
        <taxon>Papilioninae</taxon>
        <taxon>Papilio</taxon>
    </lineage>
</organism>
<accession>A0A194QVH9</accession>
<dbReference type="Proteomes" id="UP000053240">
    <property type="component" value="Unassembled WGS sequence"/>
</dbReference>
<dbReference type="AlphaFoldDB" id="A0A194QVH9"/>
<name>A0A194QVH9_PAPMA</name>
<evidence type="ECO:0000313" key="2">
    <source>
        <dbReference type="Proteomes" id="UP000053240"/>
    </source>
</evidence>
<evidence type="ECO:0000313" key="1">
    <source>
        <dbReference type="EMBL" id="KPJ09329.1"/>
    </source>
</evidence>
<reference evidence="1 2" key="1">
    <citation type="journal article" date="2015" name="Nat. Commun.">
        <title>Outbred genome sequencing and CRISPR/Cas9 gene editing in butterflies.</title>
        <authorList>
            <person name="Li X."/>
            <person name="Fan D."/>
            <person name="Zhang W."/>
            <person name="Liu G."/>
            <person name="Zhang L."/>
            <person name="Zhao L."/>
            <person name="Fang X."/>
            <person name="Chen L."/>
            <person name="Dong Y."/>
            <person name="Chen Y."/>
            <person name="Ding Y."/>
            <person name="Zhao R."/>
            <person name="Feng M."/>
            <person name="Zhu Y."/>
            <person name="Feng Y."/>
            <person name="Jiang X."/>
            <person name="Zhu D."/>
            <person name="Xiang H."/>
            <person name="Feng X."/>
            <person name="Li S."/>
            <person name="Wang J."/>
            <person name="Zhang G."/>
            <person name="Kronforst M.R."/>
            <person name="Wang W."/>
        </authorList>
    </citation>
    <scope>NUCLEOTIDE SEQUENCE [LARGE SCALE GENOMIC DNA]</scope>
    <source>
        <strain evidence="1">Ya'a_city_454_Pm</strain>
        <tissue evidence="1">Whole body</tissue>
    </source>
</reference>
<proteinExistence type="predicted"/>
<keyword evidence="2" id="KW-1185">Reference proteome</keyword>
<sequence length="101" mass="11370">MAVSKSSAGQAVLLKYNLYNRSVTNTNHTFGRELPNFAPIVACNSTVLDNILGEYRTTRDRLAASFNTYMARCDTEDERQRWEAVFAGMTDDRAVSRLRAS</sequence>